<keyword evidence="5" id="KW-0408">Iron</keyword>
<keyword evidence="6" id="KW-0503">Monooxygenase</keyword>
<keyword evidence="7" id="KW-1133">Transmembrane helix</keyword>
<keyword evidence="4" id="KW-0560">Oxidoreductase</keyword>
<sequence length="511" mass="57459">MEKVVTAVLGLAFTAILCNFYKGKRQLGWAPGMTVLFAPISMIGPLLPESRLNPGLGWHWKRRNRVYQEYGSETISVVPLLHGRPFLYTSSLEVAAQILSAKAPFWKSKDFVAGVVQYGANLFTTNGMEWRRHRRVMGPAFSNETYALVWSETSSIYHEMATAEGWDDKSIVKIPVVNELTNKAALMVLSRCAFGKPMPWNPTSDSFDVVEFGEALVTVSETFIERLAIPRWAYKLPIAHIRKIEWAYTTLTRQIHELIDARRTDSDDGNPKYDVFSLLVQASEAEGKLALSAEELVGNTFFLLFAGHETMSHIWNATLGFLALNPGVQDEMYEVIVGVAPGNAPLVCYETLFHRTAHSEPLFHKSYSDSGKLHKVLSCFLEAGRLFPAGYLLMREATEDVVLDIYDTDGQKSHLPLEQGANVAIDLIGLHYNARHFPDPEEYRPSRWNDIPESELSIFSVGPRACQYRQFFVDYPLLFLTPAQVSAVSLLSQRLVAFCHTSYGTGKLNQY</sequence>
<dbReference type="Gene3D" id="1.10.630.10">
    <property type="entry name" value="Cytochrome P450"/>
    <property type="match status" value="1"/>
</dbReference>
<dbReference type="RefSeq" id="XP_043009477.1">
    <property type="nucleotide sequence ID" value="XM_043154187.1"/>
</dbReference>
<dbReference type="EMBL" id="CM032185">
    <property type="protein sequence ID" value="KAG7093007.1"/>
    <property type="molecule type" value="Genomic_DNA"/>
</dbReference>
<evidence type="ECO:0000256" key="2">
    <source>
        <dbReference type="ARBA" id="ARBA00022617"/>
    </source>
</evidence>
<dbReference type="InterPro" id="IPR036396">
    <property type="entry name" value="Cyt_P450_sf"/>
</dbReference>
<dbReference type="GO" id="GO:0016705">
    <property type="term" value="F:oxidoreductase activity, acting on paired donors, with incorporation or reduction of molecular oxygen"/>
    <property type="evidence" value="ECO:0007669"/>
    <property type="project" value="InterPro"/>
</dbReference>
<evidence type="ECO:0000256" key="7">
    <source>
        <dbReference type="SAM" id="Phobius"/>
    </source>
</evidence>
<dbReference type="GO" id="GO:0005506">
    <property type="term" value="F:iron ion binding"/>
    <property type="evidence" value="ECO:0007669"/>
    <property type="project" value="InterPro"/>
</dbReference>
<accession>A0A9P7S0T0</accession>
<dbReference type="InterPro" id="IPR001128">
    <property type="entry name" value="Cyt_P450"/>
</dbReference>
<evidence type="ECO:0000256" key="3">
    <source>
        <dbReference type="ARBA" id="ARBA00022723"/>
    </source>
</evidence>
<gene>
    <name evidence="8" type="ORF">E1B28_009306</name>
</gene>
<keyword evidence="7" id="KW-0812">Transmembrane</keyword>
<keyword evidence="3" id="KW-0479">Metal-binding</keyword>
<dbReference type="GO" id="GO:0020037">
    <property type="term" value="F:heme binding"/>
    <property type="evidence" value="ECO:0007669"/>
    <property type="project" value="InterPro"/>
</dbReference>
<evidence type="ECO:0008006" key="10">
    <source>
        <dbReference type="Google" id="ProtNLM"/>
    </source>
</evidence>
<evidence type="ECO:0000256" key="1">
    <source>
        <dbReference type="ARBA" id="ARBA00010617"/>
    </source>
</evidence>
<keyword evidence="9" id="KW-1185">Reference proteome</keyword>
<evidence type="ECO:0000256" key="6">
    <source>
        <dbReference type="ARBA" id="ARBA00023033"/>
    </source>
</evidence>
<dbReference type="InterPro" id="IPR050196">
    <property type="entry name" value="Cytochrome_P450_Monoox"/>
</dbReference>
<evidence type="ECO:0000256" key="4">
    <source>
        <dbReference type="ARBA" id="ARBA00023002"/>
    </source>
</evidence>
<evidence type="ECO:0000313" key="8">
    <source>
        <dbReference type="EMBL" id="KAG7093007.1"/>
    </source>
</evidence>
<dbReference type="KEGG" id="more:E1B28_009306"/>
<dbReference type="GO" id="GO:0004497">
    <property type="term" value="F:monooxygenase activity"/>
    <property type="evidence" value="ECO:0007669"/>
    <property type="project" value="UniProtKB-KW"/>
</dbReference>
<keyword evidence="2" id="KW-0349">Heme</keyword>
<organism evidence="8 9">
    <name type="scientific">Marasmius oreades</name>
    <name type="common">fairy-ring Marasmius</name>
    <dbReference type="NCBI Taxonomy" id="181124"/>
    <lineage>
        <taxon>Eukaryota</taxon>
        <taxon>Fungi</taxon>
        <taxon>Dikarya</taxon>
        <taxon>Basidiomycota</taxon>
        <taxon>Agaricomycotina</taxon>
        <taxon>Agaricomycetes</taxon>
        <taxon>Agaricomycetidae</taxon>
        <taxon>Agaricales</taxon>
        <taxon>Marasmiineae</taxon>
        <taxon>Marasmiaceae</taxon>
        <taxon>Marasmius</taxon>
    </lineage>
</organism>
<dbReference type="Proteomes" id="UP001049176">
    <property type="component" value="Chromosome 5"/>
</dbReference>
<dbReference type="OrthoDB" id="1470350at2759"/>
<dbReference type="SUPFAM" id="SSF48264">
    <property type="entry name" value="Cytochrome P450"/>
    <property type="match status" value="1"/>
</dbReference>
<name>A0A9P7S0T0_9AGAR</name>
<dbReference type="GeneID" id="66078382"/>
<keyword evidence="7" id="KW-0472">Membrane</keyword>
<proteinExistence type="inferred from homology"/>
<dbReference type="AlphaFoldDB" id="A0A9P7S0T0"/>
<protein>
    <recommendedName>
        <fullName evidence="10">Cytochrome P450</fullName>
    </recommendedName>
</protein>
<feature type="transmembrane region" description="Helical" evidence="7">
    <location>
        <begin position="28"/>
        <end position="47"/>
    </location>
</feature>
<reference evidence="8" key="1">
    <citation type="journal article" date="2021" name="Genome Biol. Evol.">
        <title>The assembled and annotated genome of the fairy-ring fungus Marasmius oreades.</title>
        <authorList>
            <person name="Hiltunen M."/>
            <person name="Ament-Velasquez S.L."/>
            <person name="Johannesson H."/>
        </authorList>
    </citation>
    <scope>NUCLEOTIDE SEQUENCE</scope>
    <source>
        <strain evidence="8">03SP1</strain>
    </source>
</reference>
<evidence type="ECO:0000256" key="5">
    <source>
        <dbReference type="ARBA" id="ARBA00023004"/>
    </source>
</evidence>
<dbReference type="Pfam" id="PF00067">
    <property type="entry name" value="p450"/>
    <property type="match status" value="1"/>
</dbReference>
<comment type="caution">
    <text evidence="8">The sequence shown here is derived from an EMBL/GenBank/DDBJ whole genome shotgun (WGS) entry which is preliminary data.</text>
</comment>
<dbReference type="PANTHER" id="PTHR24291:SF50">
    <property type="entry name" value="BIFUNCTIONAL ALBAFLAVENONE MONOOXYGENASE_TERPENE SYNTHASE"/>
    <property type="match status" value="1"/>
</dbReference>
<comment type="similarity">
    <text evidence="1">Belongs to the cytochrome P450 family.</text>
</comment>
<dbReference type="PANTHER" id="PTHR24291">
    <property type="entry name" value="CYTOCHROME P450 FAMILY 4"/>
    <property type="match status" value="1"/>
</dbReference>
<evidence type="ECO:0000313" key="9">
    <source>
        <dbReference type="Proteomes" id="UP001049176"/>
    </source>
</evidence>